<reference evidence="3" key="1">
    <citation type="journal article" date="2019" name="Int. J. Syst. Evol. Microbiol.">
        <title>The Global Catalogue of Microorganisms (GCM) 10K type strain sequencing project: providing services to taxonomists for standard genome sequencing and annotation.</title>
        <authorList>
            <consortium name="The Broad Institute Genomics Platform"/>
            <consortium name="The Broad Institute Genome Sequencing Center for Infectious Disease"/>
            <person name="Wu L."/>
            <person name="Ma J."/>
        </authorList>
    </citation>
    <scope>NUCLEOTIDE SEQUENCE [LARGE SCALE GENOMIC DNA]</scope>
    <source>
        <strain evidence="3">TISTR 1827</strain>
    </source>
</reference>
<gene>
    <name evidence="2" type="ORF">ACFSW5_16770</name>
</gene>
<dbReference type="Proteomes" id="UP001597493">
    <property type="component" value="Unassembled WGS sequence"/>
</dbReference>
<name>A0ABW5R0P5_9BACL</name>
<comment type="caution">
    <text evidence="2">The sequence shown here is derived from an EMBL/GenBank/DDBJ whole genome shotgun (WGS) entry which is preliminary data.</text>
</comment>
<dbReference type="EMBL" id="JBHUMY010000020">
    <property type="protein sequence ID" value="MFD2661910.1"/>
    <property type="molecule type" value="Genomic_DNA"/>
</dbReference>
<protein>
    <recommendedName>
        <fullName evidence="4">Type IV secretion system protein VirB6</fullName>
    </recommendedName>
</protein>
<feature type="signal peptide" evidence="1">
    <location>
        <begin position="1"/>
        <end position="30"/>
    </location>
</feature>
<keyword evidence="1" id="KW-0732">Signal</keyword>
<dbReference type="RefSeq" id="WP_379275442.1">
    <property type="nucleotide sequence ID" value="NZ_JBHUGT010000029.1"/>
</dbReference>
<accession>A0ABW5R0P5</accession>
<proteinExistence type="predicted"/>
<keyword evidence="3" id="KW-1185">Reference proteome</keyword>
<evidence type="ECO:0000256" key="1">
    <source>
        <dbReference type="SAM" id="SignalP"/>
    </source>
</evidence>
<evidence type="ECO:0000313" key="3">
    <source>
        <dbReference type="Proteomes" id="UP001597493"/>
    </source>
</evidence>
<organism evidence="2 3">
    <name type="scientific">Paenibacillus thailandensis</name>
    <dbReference type="NCBI Taxonomy" id="393250"/>
    <lineage>
        <taxon>Bacteria</taxon>
        <taxon>Bacillati</taxon>
        <taxon>Bacillota</taxon>
        <taxon>Bacilli</taxon>
        <taxon>Bacillales</taxon>
        <taxon>Paenibacillaceae</taxon>
        <taxon>Paenibacillus</taxon>
    </lineage>
</organism>
<evidence type="ECO:0008006" key="4">
    <source>
        <dbReference type="Google" id="ProtNLM"/>
    </source>
</evidence>
<feature type="chain" id="PRO_5045458781" description="Type IV secretion system protein VirB6" evidence="1">
    <location>
        <begin position="31"/>
        <end position="153"/>
    </location>
</feature>
<sequence length="153" mass="17282">MHNMKWNRLVAGLLVVCGLTCFAGAAAAYAAPEPSVSLRPVQVFDVKAEKVVRTIDNDEQFQAYVKEWVRSVTGFAPQLRPDENCSYVYRIPLAEPVTVSFNRVAIRSEDVFLFYCDGTPPLLLVFDDRRRPYLLLFKADITPFIRKVGLPAL</sequence>
<evidence type="ECO:0000313" key="2">
    <source>
        <dbReference type="EMBL" id="MFD2661910.1"/>
    </source>
</evidence>